<feature type="region of interest" description="Disordered" evidence="1">
    <location>
        <begin position="432"/>
        <end position="453"/>
    </location>
</feature>
<dbReference type="Proteomes" id="UP001153076">
    <property type="component" value="Unassembled WGS sequence"/>
</dbReference>
<accession>A0A9Q1KH14</accession>
<feature type="compositionally biased region" description="Low complexity" evidence="1">
    <location>
        <begin position="444"/>
        <end position="453"/>
    </location>
</feature>
<reference evidence="3" key="1">
    <citation type="submission" date="2022-04" db="EMBL/GenBank/DDBJ databases">
        <title>Carnegiea gigantea Genome sequencing and assembly v2.</title>
        <authorList>
            <person name="Copetti D."/>
            <person name="Sanderson M.J."/>
            <person name="Burquez A."/>
            <person name="Wojciechowski M.F."/>
        </authorList>
    </citation>
    <scope>NUCLEOTIDE SEQUENCE</scope>
    <source>
        <strain evidence="3">SGP5-SGP5p</strain>
        <tissue evidence="3">Aerial part</tissue>
    </source>
</reference>
<protein>
    <recommendedName>
        <fullName evidence="2">DUF4283 domain-containing protein</fullName>
    </recommendedName>
</protein>
<feature type="domain" description="DUF4283" evidence="2">
    <location>
        <begin position="246"/>
        <end position="297"/>
    </location>
</feature>
<evidence type="ECO:0000313" key="3">
    <source>
        <dbReference type="EMBL" id="KAJ8443344.1"/>
    </source>
</evidence>
<dbReference type="EMBL" id="JAKOGI010000121">
    <property type="protein sequence ID" value="KAJ8443344.1"/>
    <property type="molecule type" value="Genomic_DNA"/>
</dbReference>
<dbReference type="PANTHER" id="PTHR31286:SF99">
    <property type="entry name" value="DUF4283 DOMAIN-CONTAINING PROTEIN"/>
    <property type="match status" value="1"/>
</dbReference>
<dbReference type="InterPro" id="IPR025558">
    <property type="entry name" value="DUF4283"/>
</dbReference>
<sequence length="875" mass="99426">MFPLWKPKKPSDPPPFPSPAQPLYFTAHAQSLPCFSLYFSTLCISDLPNRPFLTLSVTRCVDVGLAKPIQIAIIPDRISWPLYSISFQLFRNDYGTFVWHLSTFAIGVPDLVTAVYPPLFLSSTGDERKAFNAAWWLLAVAVSVGSLDECSTATYRLRSDLAHYANLLNPTQPPHDGLTPGSKLPTDLDGSSSHSSGSKGKATIPTFSRAVKLRLGSHGSHCLSRIRSDILPRVTWNQRIRDWIQVKGQIDYVEMGNGWILFKFTTVQDREYVWLNRPWFVSGLNLFLKPWIPLVDPYVVNITHVNQWLTITRSPQEFWDDAQLTFLLSGVGIFLKADEYTLNRGKGRFAQVCLNVDVTKPLRGTLTIPTPEAILSLPISYEGLHEVCAIYSSTAHALDTCSDTSKNVFEVTVLPRKQSRLPNAQCRRGILSTPSRFNAPKGNTIPPASITPTIPISTNFSDGGAEGGPFEPMTLCQNASHAKISTPSPVISNPEAEVPIYDEDDIGIFLNLEGDEDPQHSSDCSKKRRSRQKVTVESHRLVIGNSTRLLSQIVSEALVCFQKHHDMKVLAWNVQDRPYTWKSRIRGQLIYEKLDRVIGRQDWANLYPAASLTHGPFSCSYHYFILLNTQGSTFGQKQPTFQFQLDWIQHEQVNRIIHYDNALFVVRQCSVLLISLSVSKLSSNSGKSPQEPTTKTRLRKIRKNYTVENHFIDNADSPRLNHWHQRLMKQREKLMLFHQRFWGHAARKHWLTDARKKRTFIARIKNEIGGWIEESNLIQAKFCHDFQQRFTSSHNQGTHFPILTVLRKATHDENRILIQQVTEEEIHQALFQMNPYKAPGSDGFGAVFFQKYWTLLKDRLCLAIQDFFGTGKLLK</sequence>
<evidence type="ECO:0000313" key="4">
    <source>
        <dbReference type="Proteomes" id="UP001153076"/>
    </source>
</evidence>
<proteinExistence type="predicted"/>
<keyword evidence="4" id="KW-1185">Reference proteome</keyword>
<dbReference type="Pfam" id="PF14111">
    <property type="entry name" value="DUF4283"/>
    <property type="match status" value="1"/>
</dbReference>
<feature type="compositionally biased region" description="Low complexity" evidence="1">
    <location>
        <begin position="190"/>
        <end position="201"/>
    </location>
</feature>
<evidence type="ECO:0000259" key="2">
    <source>
        <dbReference type="Pfam" id="PF14111"/>
    </source>
</evidence>
<dbReference type="PANTHER" id="PTHR31286">
    <property type="entry name" value="GLYCINE-RICH CELL WALL STRUCTURAL PROTEIN 1.8-LIKE"/>
    <property type="match status" value="1"/>
</dbReference>
<dbReference type="OrthoDB" id="1468623at2759"/>
<feature type="region of interest" description="Disordered" evidence="1">
    <location>
        <begin position="171"/>
        <end position="202"/>
    </location>
</feature>
<organism evidence="3 4">
    <name type="scientific">Carnegiea gigantea</name>
    <dbReference type="NCBI Taxonomy" id="171969"/>
    <lineage>
        <taxon>Eukaryota</taxon>
        <taxon>Viridiplantae</taxon>
        <taxon>Streptophyta</taxon>
        <taxon>Embryophyta</taxon>
        <taxon>Tracheophyta</taxon>
        <taxon>Spermatophyta</taxon>
        <taxon>Magnoliopsida</taxon>
        <taxon>eudicotyledons</taxon>
        <taxon>Gunneridae</taxon>
        <taxon>Pentapetalae</taxon>
        <taxon>Caryophyllales</taxon>
        <taxon>Cactineae</taxon>
        <taxon>Cactaceae</taxon>
        <taxon>Cactoideae</taxon>
        <taxon>Echinocereeae</taxon>
        <taxon>Carnegiea</taxon>
    </lineage>
</organism>
<gene>
    <name evidence="3" type="ORF">Cgig2_015825</name>
</gene>
<evidence type="ECO:0000256" key="1">
    <source>
        <dbReference type="SAM" id="MobiDB-lite"/>
    </source>
</evidence>
<name>A0A9Q1KH14_9CARY</name>
<dbReference type="AlphaFoldDB" id="A0A9Q1KH14"/>
<dbReference type="InterPro" id="IPR040256">
    <property type="entry name" value="At4g02000-like"/>
</dbReference>
<comment type="caution">
    <text evidence="3">The sequence shown here is derived from an EMBL/GenBank/DDBJ whole genome shotgun (WGS) entry which is preliminary data.</text>
</comment>